<dbReference type="AlphaFoldDB" id="A0A8J3PIR9"/>
<evidence type="ECO:0000256" key="1">
    <source>
        <dbReference type="ARBA" id="ARBA00023015"/>
    </source>
</evidence>
<dbReference type="PANTHER" id="PTHR47894">
    <property type="entry name" value="HTH-TYPE TRANSCRIPTIONAL REGULATOR GADX"/>
    <property type="match status" value="1"/>
</dbReference>
<protein>
    <recommendedName>
        <fullName evidence="4">HTH araC/xylS-type domain-containing protein</fullName>
    </recommendedName>
</protein>
<dbReference type="RefSeq" id="WP_166385755.1">
    <property type="nucleotide sequence ID" value="NZ_BAAATT010000011.1"/>
</dbReference>
<dbReference type="GO" id="GO:0000976">
    <property type="term" value="F:transcription cis-regulatory region binding"/>
    <property type="evidence" value="ECO:0007669"/>
    <property type="project" value="TreeGrafter"/>
</dbReference>
<dbReference type="GO" id="GO:0003700">
    <property type="term" value="F:DNA-binding transcription factor activity"/>
    <property type="evidence" value="ECO:0007669"/>
    <property type="project" value="InterPro"/>
</dbReference>
<keyword evidence="2" id="KW-0238">DNA-binding</keyword>
<evidence type="ECO:0000313" key="6">
    <source>
        <dbReference type="Proteomes" id="UP000660339"/>
    </source>
</evidence>
<accession>A0A8J3PIR9</accession>
<sequence>MQVLVPAHERTVHPDLARAALLGVRRHGPSPAADAVARRQAEPVPERLHHALLAELAGHGWQALREAAAHLLDRPREGELAEIIERGSLPDLADRLPELQLSYHVGHTTRLRLEPGRLVVSHGALLGGPPAPAESLFTAAIHDVLVTACLGRRPAVTVRFADGRTLTGERPVELRLTGRSRVIGWTLDLAALRGPAPSAVAAVRELIAADPARRWRLDTMAVHLGYSTRTLQRCLGQQGTGFRELLTATRLGLAGGLVRRTDLGLAEVAAACGFTDHAHLTRCFTARHGQPPSFIRGQLAEHAA</sequence>
<reference evidence="5" key="1">
    <citation type="submission" date="2021-01" db="EMBL/GenBank/DDBJ databases">
        <title>Whole genome shotgun sequence of Catellatospora methionotrophica NBRC 14553.</title>
        <authorList>
            <person name="Komaki H."/>
            <person name="Tamura T."/>
        </authorList>
    </citation>
    <scope>NUCLEOTIDE SEQUENCE</scope>
    <source>
        <strain evidence="5">NBRC 14553</strain>
    </source>
</reference>
<evidence type="ECO:0000313" key="5">
    <source>
        <dbReference type="EMBL" id="GIG18034.1"/>
    </source>
</evidence>
<dbReference type="EMBL" id="BONJ01000037">
    <property type="protein sequence ID" value="GIG18034.1"/>
    <property type="molecule type" value="Genomic_DNA"/>
</dbReference>
<dbReference type="Proteomes" id="UP000660339">
    <property type="component" value="Unassembled WGS sequence"/>
</dbReference>
<dbReference type="GO" id="GO:0005829">
    <property type="term" value="C:cytosol"/>
    <property type="evidence" value="ECO:0007669"/>
    <property type="project" value="TreeGrafter"/>
</dbReference>
<dbReference type="InterPro" id="IPR009057">
    <property type="entry name" value="Homeodomain-like_sf"/>
</dbReference>
<evidence type="ECO:0000256" key="2">
    <source>
        <dbReference type="ARBA" id="ARBA00023125"/>
    </source>
</evidence>
<evidence type="ECO:0000259" key="4">
    <source>
        <dbReference type="PROSITE" id="PS01124"/>
    </source>
</evidence>
<dbReference type="PANTHER" id="PTHR47894:SF4">
    <property type="entry name" value="HTH-TYPE TRANSCRIPTIONAL REGULATOR GADX"/>
    <property type="match status" value="1"/>
</dbReference>
<dbReference type="Gene3D" id="1.10.10.60">
    <property type="entry name" value="Homeodomain-like"/>
    <property type="match status" value="1"/>
</dbReference>
<dbReference type="Pfam" id="PF12833">
    <property type="entry name" value="HTH_18"/>
    <property type="match status" value="1"/>
</dbReference>
<evidence type="ECO:0000256" key="3">
    <source>
        <dbReference type="ARBA" id="ARBA00023163"/>
    </source>
</evidence>
<comment type="caution">
    <text evidence="5">The sequence shown here is derived from an EMBL/GenBank/DDBJ whole genome shotgun (WGS) entry which is preliminary data.</text>
</comment>
<keyword evidence="6" id="KW-1185">Reference proteome</keyword>
<dbReference type="PROSITE" id="PS01124">
    <property type="entry name" value="HTH_ARAC_FAMILY_2"/>
    <property type="match status" value="1"/>
</dbReference>
<feature type="domain" description="HTH araC/xylS-type" evidence="4">
    <location>
        <begin position="201"/>
        <end position="298"/>
    </location>
</feature>
<proteinExistence type="predicted"/>
<dbReference type="SUPFAM" id="SSF46689">
    <property type="entry name" value="Homeodomain-like"/>
    <property type="match status" value="1"/>
</dbReference>
<name>A0A8J3PIR9_9ACTN</name>
<dbReference type="SMART" id="SM00342">
    <property type="entry name" value="HTH_ARAC"/>
    <property type="match status" value="1"/>
</dbReference>
<organism evidence="5 6">
    <name type="scientific">Catellatospora methionotrophica</name>
    <dbReference type="NCBI Taxonomy" id="121620"/>
    <lineage>
        <taxon>Bacteria</taxon>
        <taxon>Bacillati</taxon>
        <taxon>Actinomycetota</taxon>
        <taxon>Actinomycetes</taxon>
        <taxon>Micromonosporales</taxon>
        <taxon>Micromonosporaceae</taxon>
        <taxon>Catellatospora</taxon>
    </lineage>
</organism>
<keyword evidence="1" id="KW-0805">Transcription regulation</keyword>
<dbReference type="InterPro" id="IPR018060">
    <property type="entry name" value="HTH_AraC"/>
</dbReference>
<keyword evidence="3" id="KW-0804">Transcription</keyword>
<gene>
    <name evidence="5" type="ORF">Cme02nite_63660</name>
</gene>